<dbReference type="EMBL" id="CP002859">
    <property type="protein sequence ID" value="AEI47209.1"/>
    <property type="molecule type" value="Genomic_DNA"/>
</dbReference>
<reference evidence="2" key="1">
    <citation type="submission" date="2011-06" db="EMBL/GenBank/DDBJ databases">
        <title>The complete genome of chromosome of Runella slithyformis DSM 19594.</title>
        <authorList>
            <consortium name="US DOE Joint Genome Institute (JGI-PGF)"/>
            <person name="Lucas S."/>
            <person name="Han J."/>
            <person name="Lapidus A."/>
            <person name="Bruce D."/>
            <person name="Goodwin L."/>
            <person name="Pitluck S."/>
            <person name="Peters L."/>
            <person name="Kyrpides N."/>
            <person name="Mavromatis K."/>
            <person name="Ivanova N."/>
            <person name="Ovchinnikova G."/>
            <person name="Zhang X."/>
            <person name="Misra M."/>
            <person name="Detter J.C."/>
            <person name="Tapia R."/>
            <person name="Han C."/>
            <person name="Land M."/>
            <person name="Hauser L."/>
            <person name="Markowitz V."/>
            <person name="Cheng J.-F."/>
            <person name="Hugenholtz P."/>
            <person name="Woyke T."/>
            <person name="Wu D."/>
            <person name="Tindall B."/>
            <person name="Faehrich R."/>
            <person name="Brambilla E."/>
            <person name="Klenk H.-P."/>
            <person name="Eisen J.A."/>
        </authorList>
    </citation>
    <scope>NUCLEOTIDE SEQUENCE [LARGE SCALE GENOMIC DNA]</scope>
    <source>
        <strain evidence="2">ATCC 29530 / DSM 19594 / LMG 11500 / NCIMB 11436 / LSU 4</strain>
    </source>
</reference>
<dbReference type="Proteomes" id="UP000000493">
    <property type="component" value="Chromosome"/>
</dbReference>
<dbReference type="KEGG" id="rsi:Runsl_0769"/>
<reference evidence="1 2" key="2">
    <citation type="journal article" date="2012" name="Stand. Genomic Sci.">
        <title>Complete genome sequence of the aquatic bacterium Runella slithyformis type strain (LSU 4(T)).</title>
        <authorList>
            <person name="Copeland A."/>
            <person name="Zhang X."/>
            <person name="Misra M."/>
            <person name="Lapidus A."/>
            <person name="Nolan M."/>
            <person name="Lucas S."/>
            <person name="Deshpande S."/>
            <person name="Cheng J.F."/>
            <person name="Tapia R."/>
            <person name="Goodwin L.A."/>
            <person name="Pitluck S."/>
            <person name="Liolios K."/>
            <person name="Pagani I."/>
            <person name="Ivanova N."/>
            <person name="Mikhailova N."/>
            <person name="Pati A."/>
            <person name="Chen A."/>
            <person name="Palaniappan K."/>
            <person name="Land M."/>
            <person name="Hauser L."/>
            <person name="Pan C."/>
            <person name="Jeffries C.D."/>
            <person name="Detter J.C."/>
            <person name="Brambilla E.M."/>
            <person name="Rohde M."/>
            <person name="Djao O.D."/>
            <person name="Goker M."/>
            <person name="Sikorski J."/>
            <person name="Tindall B.J."/>
            <person name="Woyke T."/>
            <person name="Bristow J."/>
            <person name="Eisen J.A."/>
            <person name="Markowitz V."/>
            <person name="Hugenholtz P."/>
            <person name="Kyrpides N.C."/>
            <person name="Klenk H.P."/>
            <person name="Mavromatis K."/>
        </authorList>
    </citation>
    <scope>NUCLEOTIDE SEQUENCE [LARGE SCALE GENOMIC DNA]</scope>
    <source>
        <strain evidence="2">ATCC 29530 / DSM 19594 / LMG 11500 / NCIMB 11436 / LSU 4</strain>
    </source>
</reference>
<proteinExistence type="predicted"/>
<dbReference type="Pfam" id="PF22028">
    <property type="entry name" value="DUF6934"/>
    <property type="match status" value="1"/>
</dbReference>
<protein>
    <submittedName>
        <fullName evidence="1">Uncharacterized protein</fullName>
    </submittedName>
</protein>
<name>A0A7U3ZH92_RUNSL</name>
<dbReference type="RefSeq" id="WP_013926531.1">
    <property type="nucleotide sequence ID" value="NC_015703.1"/>
</dbReference>
<evidence type="ECO:0000313" key="1">
    <source>
        <dbReference type="EMBL" id="AEI47209.1"/>
    </source>
</evidence>
<keyword evidence="2" id="KW-1185">Reference proteome</keyword>
<organism evidence="1 2">
    <name type="scientific">Runella slithyformis (strain ATCC 29530 / DSM 19594 / LMG 11500 / NCIMB 11436 / LSU 4)</name>
    <dbReference type="NCBI Taxonomy" id="761193"/>
    <lineage>
        <taxon>Bacteria</taxon>
        <taxon>Pseudomonadati</taxon>
        <taxon>Bacteroidota</taxon>
        <taxon>Cytophagia</taxon>
        <taxon>Cytophagales</taxon>
        <taxon>Spirosomataceae</taxon>
        <taxon>Runella</taxon>
    </lineage>
</organism>
<dbReference type="AlphaFoldDB" id="A0A7U3ZH92"/>
<accession>A0A7U3ZH92</accession>
<dbReference type="InterPro" id="IPR053865">
    <property type="entry name" value="DUF6934"/>
</dbReference>
<gene>
    <name evidence="1" type="ordered locus">Runsl_0769</name>
</gene>
<evidence type="ECO:0000313" key="2">
    <source>
        <dbReference type="Proteomes" id="UP000000493"/>
    </source>
</evidence>
<sequence>MNQERYEFETDPTATVYEFESVGKRGIFKKRITFQLIQQPNVYNLGFGDINLLTNQIDDLAVTNNGDSQKVLITVANAVLNFTRLYPEAAIFATGSTPARTRLYQIGITNNLNEITENFEVWGYSNEHWSMFKINIAYEAFLVKRKQ</sequence>